<organism evidence="2 3">
    <name type="scientific">Achromobacter aegrifaciens</name>
    <dbReference type="NCBI Taxonomy" id="1287736"/>
    <lineage>
        <taxon>Bacteria</taxon>
        <taxon>Pseudomonadati</taxon>
        <taxon>Pseudomonadota</taxon>
        <taxon>Betaproteobacteria</taxon>
        <taxon>Burkholderiales</taxon>
        <taxon>Alcaligenaceae</taxon>
        <taxon>Achromobacter</taxon>
    </lineage>
</organism>
<dbReference type="Proteomes" id="UP000044098">
    <property type="component" value="Unassembled WGS sequence"/>
</dbReference>
<dbReference type="EMBL" id="CYTK01000012">
    <property type="protein sequence ID" value="CUJ72012.1"/>
    <property type="molecule type" value="Genomic_DNA"/>
</dbReference>
<evidence type="ECO:0000313" key="2">
    <source>
        <dbReference type="EMBL" id="CUJ72012.1"/>
    </source>
</evidence>
<accession>A0AAD2J4U4</accession>
<dbReference type="AlphaFoldDB" id="A0AAD2J4U4"/>
<proteinExistence type="predicted"/>
<name>A0AAD2J4U4_ACHAE</name>
<sequence>MSMAISSVWHFNQEDLVVHWVGGRVVAVKAMSSKSPLRRAPSAASDSTPRSQPARKTAVALYDQRIAA</sequence>
<protein>
    <submittedName>
        <fullName evidence="2">Uncharacterized protein</fullName>
    </submittedName>
</protein>
<evidence type="ECO:0000313" key="3">
    <source>
        <dbReference type="Proteomes" id="UP000044098"/>
    </source>
</evidence>
<evidence type="ECO:0000256" key="1">
    <source>
        <dbReference type="SAM" id="MobiDB-lite"/>
    </source>
</evidence>
<dbReference type="RefSeq" id="WP_054458119.1">
    <property type="nucleotide sequence ID" value="NZ_CYTK01000012.1"/>
</dbReference>
<comment type="caution">
    <text evidence="2">The sequence shown here is derived from an EMBL/GenBank/DDBJ whole genome shotgun (WGS) entry which is preliminary data.</text>
</comment>
<gene>
    <name evidence="2" type="ORF">ERS370000_05510</name>
</gene>
<feature type="region of interest" description="Disordered" evidence="1">
    <location>
        <begin position="31"/>
        <end position="56"/>
    </location>
</feature>
<reference evidence="2 3" key="1">
    <citation type="submission" date="2015-09" db="EMBL/GenBank/DDBJ databases">
        <authorList>
            <consortium name="Pathogen Informatics"/>
        </authorList>
    </citation>
    <scope>NUCLEOTIDE SEQUENCE [LARGE SCALE GENOMIC DNA]</scope>
    <source>
        <strain evidence="2 3">2789STDY5608625</strain>
    </source>
</reference>